<feature type="domain" description="Methylamine utilisation protein MauE" evidence="6">
    <location>
        <begin position="1"/>
        <end position="136"/>
    </location>
</feature>
<dbReference type="OrthoDB" id="648842at2"/>
<evidence type="ECO:0000313" key="8">
    <source>
        <dbReference type="Proteomes" id="UP000287701"/>
    </source>
</evidence>
<proteinExistence type="predicted"/>
<evidence type="ECO:0000256" key="4">
    <source>
        <dbReference type="ARBA" id="ARBA00023136"/>
    </source>
</evidence>
<gene>
    <name evidence="7" type="ORF">EQP59_04070</name>
</gene>
<dbReference type="AlphaFoldDB" id="A0A410JR02"/>
<evidence type="ECO:0000256" key="1">
    <source>
        <dbReference type="ARBA" id="ARBA00004141"/>
    </source>
</evidence>
<feature type="transmembrane region" description="Helical" evidence="5">
    <location>
        <begin position="120"/>
        <end position="137"/>
    </location>
</feature>
<dbReference type="GO" id="GO:0016020">
    <property type="term" value="C:membrane"/>
    <property type="evidence" value="ECO:0007669"/>
    <property type="project" value="UniProtKB-SubCell"/>
</dbReference>
<keyword evidence="4 5" id="KW-0472">Membrane</keyword>
<dbReference type="GO" id="GO:0030416">
    <property type="term" value="P:methylamine metabolic process"/>
    <property type="evidence" value="ECO:0007669"/>
    <property type="project" value="InterPro"/>
</dbReference>
<evidence type="ECO:0000259" key="6">
    <source>
        <dbReference type="Pfam" id="PF07291"/>
    </source>
</evidence>
<evidence type="ECO:0000256" key="2">
    <source>
        <dbReference type="ARBA" id="ARBA00022692"/>
    </source>
</evidence>
<comment type="subcellular location">
    <subcellularLocation>
        <location evidence="1">Membrane</location>
        <topology evidence="1">Multi-pass membrane protein</topology>
    </subcellularLocation>
</comment>
<feature type="transmembrane region" description="Helical" evidence="5">
    <location>
        <begin position="149"/>
        <end position="169"/>
    </location>
</feature>
<organism evidence="7 8">
    <name type="scientific">Ornithobacterium rhinotracheale</name>
    <dbReference type="NCBI Taxonomy" id="28251"/>
    <lineage>
        <taxon>Bacteria</taxon>
        <taxon>Pseudomonadati</taxon>
        <taxon>Bacteroidota</taxon>
        <taxon>Flavobacteriia</taxon>
        <taxon>Flavobacteriales</taxon>
        <taxon>Weeksellaceae</taxon>
        <taxon>Ornithobacterium</taxon>
    </lineage>
</organism>
<accession>A0A410JR02</accession>
<feature type="transmembrane region" description="Helical" evidence="5">
    <location>
        <begin position="81"/>
        <end position="100"/>
    </location>
</feature>
<dbReference type="EMBL" id="CP035107">
    <property type="protein sequence ID" value="QAR30583.1"/>
    <property type="molecule type" value="Genomic_DNA"/>
</dbReference>
<reference evidence="7 8" key="1">
    <citation type="submission" date="2019-01" db="EMBL/GenBank/DDBJ databases">
        <title>Whole Genome of Ornithobacterium rhinotracheale FARPER-174b.</title>
        <authorList>
            <person name="Tataje-Lavanda L.A."/>
            <person name="Montalvan A."/>
            <person name="Montesinos R."/>
            <person name="Zimic M."/>
            <person name="Fernandez-Sanchez M."/>
            <person name="Fernandez-Diaz M."/>
        </authorList>
    </citation>
    <scope>NUCLEOTIDE SEQUENCE [LARGE SCALE GENOMIC DNA]</scope>
    <source>
        <strain evidence="7 8">FARPER-174b</strain>
    </source>
</reference>
<feature type="transmembrane region" description="Helical" evidence="5">
    <location>
        <begin position="7"/>
        <end position="32"/>
    </location>
</feature>
<name>A0A410JR02_ORNRH</name>
<evidence type="ECO:0000256" key="3">
    <source>
        <dbReference type="ARBA" id="ARBA00022989"/>
    </source>
</evidence>
<protein>
    <submittedName>
        <fullName evidence="7">DoxX family membrane protein</fullName>
    </submittedName>
</protein>
<sequence length="374" mass="42616">MRILTQIVRIFVGILFIISGLVKTVDPIGFSYKLEEYFSPDVFNIPFLKDLALPLSIFFVIFEVMLGVLLLLGVWKKFTLWSLWLLIVFFTFLTFYSAYFNKVTDCGCFGDALKLEPWQSFYKDLVLLVLSTFLLFNQKYIKRFIAQPFSYVIGLIWLVACGFIAYWGVAHLPLVDFRAYAVGKSIPEGMKSAEELGLKPPIIMLKYELENRVTHQKIKVDEEKYLADKHYWEEGSSWDLISTREIVKEKGYTPPIHDFMIDCGTEGDMTDVYLSEPKVVMVITSLPSRASEKGLAKIAEWVQALKAENPDIKILNVSSQNLNIGGVNSCLMDATTLKTMIRSNPGVVFLNKGTVTAKFAWRDLPKIKNVNANF</sequence>
<feature type="transmembrane region" description="Helical" evidence="5">
    <location>
        <begin position="52"/>
        <end position="74"/>
    </location>
</feature>
<evidence type="ECO:0000313" key="7">
    <source>
        <dbReference type="EMBL" id="QAR30583.1"/>
    </source>
</evidence>
<dbReference type="InterPro" id="IPR009908">
    <property type="entry name" value="Methylamine_util_MauE"/>
</dbReference>
<evidence type="ECO:0000256" key="5">
    <source>
        <dbReference type="SAM" id="Phobius"/>
    </source>
</evidence>
<keyword evidence="2 5" id="KW-0812">Transmembrane</keyword>
<keyword evidence="3 5" id="KW-1133">Transmembrane helix</keyword>
<dbReference type="NCBIfam" id="NF045576">
    <property type="entry name" value="BT_3928_fam"/>
    <property type="match status" value="1"/>
</dbReference>
<dbReference type="Proteomes" id="UP000287701">
    <property type="component" value="Chromosome"/>
</dbReference>
<dbReference type="RefSeq" id="WP_128501067.1">
    <property type="nucleotide sequence ID" value="NZ_CP035107.1"/>
</dbReference>
<dbReference type="Pfam" id="PF07291">
    <property type="entry name" value="MauE"/>
    <property type="match status" value="1"/>
</dbReference>